<organism evidence="2 3">
    <name type="scientific">Marine Group III euryarchaeote CG-Epi2</name>
    <dbReference type="NCBI Taxonomy" id="1888996"/>
    <lineage>
        <taxon>Archaea</taxon>
        <taxon>Methanobacteriati</taxon>
        <taxon>Thermoplasmatota</taxon>
        <taxon>Thermoplasmata</taxon>
        <taxon>Candidatus Thermoprofundales</taxon>
    </lineage>
</organism>
<keyword evidence="1" id="KW-1133">Transmembrane helix</keyword>
<sequence length="73" mass="8306">MDFEELVCYSQTIILIILGIAYYLNKKNNVLPLKSKIEKKCPVCDYVISDEEVNYCAKCGNMLSHSKGLSLEK</sequence>
<evidence type="ECO:0000256" key="1">
    <source>
        <dbReference type="SAM" id="Phobius"/>
    </source>
</evidence>
<reference evidence="2 3" key="1">
    <citation type="submission" date="2016-08" db="EMBL/GenBank/DDBJ databases">
        <title>New Insights into Marine Group III Euryarchaeota, from dark to light.</title>
        <authorList>
            <person name="Haro-Moreno J.M."/>
            <person name="Rodriguez-Valera F."/>
            <person name="Lopez-Garcia P."/>
            <person name="Moreira D."/>
            <person name="Martin-Cuadrado A.B."/>
        </authorList>
    </citation>
    <scope>NUCLEOTIDE SEQUENCE [LARGE SCALE GENOMIC DNA]</scope>
    <source>
        <strain evidence="2">CG-Epi2</strain>
    </source>
</reference>
<evidence type="ECO:0000313" key="2">
    <source>
        <dbReference type="EMBL" id="OIR23037.1"/>
    </source>
</evidence>
<accession>A0A1J5U2Q8</accession>
<comment type="caution">
    <text evidence="2">The sequence shown here is derived from an EMBL/GenBank/DDBJ whole genome shotgun (WGS) entry which is preliminary data.</text>
</comment>
<keyword evidence="1" id="KW-0472">Membrane</keyword>
<gene>
    <name evidence="2" type="ORF">BET99_03000</name>
</gene>
<evidence type="ECO:0000313" key="3">
    <source>
        <dbReference type="Proteomes" id="UP000183615"/>
    </source>
</evidence>
<dbReference type="EMBL" id="MIYZ01000002">
    <property type="protein sequence ID" value="OIR23037.1"/>
    <property type="molecule type" value="Genomic_DNA"/>
</dbReference>
<protein>
    <recommendedName>
        <fullName evidence="4">Zinc-ribbon domain-containing protein</fullName>
    </recommendedName>
</protein>
<feature type="transmembrane region" description="Helical" evidence="1">
    <location>
        <begin position="6"/>
        <end position="24"/>
    </location>
</feature>
<dbReference type="Proteomes" id="UP000183615">
    <property type="component" value="Unassembled WGS sequence"/>
</dbReference>
<name>A0A1J5U2Q8_9ARCH</name>
<keyword evidence="1" id="KW-0812">Transmembrane</keyword>
<evidence type="ECO:0008006" key="4">
    <source>
        <dbReference type="Google" id="ProtNLM"/>
    </source>
</evidence>
<proteinExistence type="predicted"/>
<dbReference type="AlphaFoldDB" id="A0A1J5U2Q8"/>